<proteinExistence type="predicted"/>
<evidence type="ECO:0000313" key="1">
    <source>
        <dbReference type="EMBL" id="KAJ0201896.1"/>
    </source>
</evidence>
<keyword evidence="2" id="KW-1185">Reference proteome</keyword>
<name>A0A9R1VBV3_LACSA</name>
<evidence type="ECO:0000313" key="2">
    <source>
        <dbReference type="Proteomes" id="UP000235145"/>
    </source>
</evidence>
<comment type="caution">
    <text evidence="1">The sequence shown here is derived from an EMBL/GenBank/DDBJ whole genome shotgun (WGS) entry which is preliminary data.</text>
</comment>
<dbReference type="AlphaFoldDB" id="A0A9R1VBV3"/>
<protein>
    <submittedName>
        <fullName evidence="1">Uncharacterized protein</fullName>
    </submittedName>
</protein>
<sequence length="150" mass="17044">MITNSIHAFILKRENLYFHTHDLANPTFSHRNEWREHGKCNQNTRSELPASIEFKEMGFLMVVLLSMSCLSFGSKITSVATYDVTSYGAKGDGNTDDSSFPSSMGRFMWRYLARTDIDNSIRQDIFDKPGGSFNHNSVIRKNISHISVLS</sequence>
<dbReference type="Proteomes" id="UP000235145">
    <property type="component" value="Unassembled WGS sequence"/>
</dbReference>
<reference evidence="1 2" key="1">
    <citation type="journal article" date="2017" name="Nat. Commun.">
        <title>Genome assembly with in vitro proximity ligation data and whole-genome triplication in lettuce.</title>
        <authorList>
            <person name="Reyes-Chin-Wo S."/>
            <person name="Wang Z."/>
            <person name="Yang X."/>
            <person name="Kozik A."/>
            <person name="Arikit S."/>
            <person name="Song C."/>
            <person name="Xia L."/>
            <person name="Froenicke L."/>
            <person name="Lavelle D.O."/>
            <person name="Truco M.J."/>
            <person name="Xia R."/>
            <person name="Zhu S."/>
            <person name="Xu C."/>
            <person name="Xu H."/>
            <person name="Xu X."/>
            <person name="Cox K."/>
            <person name="Korf I."/>
            <person name="Meyers B.C."/>
            <person name="Michelmore R.W."/>
        </authorList>
    </citation>
    <scope>NUCLEOTIDE SEQUENCE [LARGE SCALE GENOMIC DNA]</scope>
    <source>
        <strain evidence="2">cv. Salinas</strain>
        <tissue evidence="1">Seedlings</tissue>
    </source>
</reference>
<gene>
    <name evidence="1" type="ORF">LSAT_V11C600307000</name>
</gene>
<accession>A0A9R1VBV3</accession>
<organism evidence="1 2">
    <name type="scientific">Lactuca sativa</name>
    <name type="common">Garden lettuce</name>
    <dbReference type="NCBI Taxonomy" id="4236"/>
    <lineage>
        <taxon>Eukaryota</taxon>
        <taxon>Viridiplantae</taxon>
        <taxon>Streptophyta</taxon>
        <taxon>Embryophyta</taxon>
        <taxon>Tracheophyta</taxon>
        <taxon>Spermatophyta</taxon>
        <taxon>Magnoliopsida</taxon>
        <taxon>eudicotyledons</taxon>
        <taxon>Gunneridae</taxon>
        <taxon>Pentapetalae</taxon>
        <taxon>asterids</taxon>
        <taxon>campanulids</taxon>
        <taxon>Asterales</taxon>
        <taxon>Asteraceae</taxon>
        <taxon>Cichorioideae</taxon>
        <taxon>Cichorieae</taxon>
        <taxon>Lactucinae</taxon>
        <taxon>Lactuca</taxon>
    </lineage>
</organism>
<dbReference type="EMBL" id="NBSK02000006">
    <property type="protein sequence ID" value="KAJ0201896.1"/>
    <property type="molecule type" value="Genomic_DNA"/>
</dbReference>